<gene>
    <name evidence="1" type="ORF">PFICI_13544</name>
</gene>
<reference evidence="2" key="1">
    <citation type="journal article" date="2015" name="BMC Genomics">
        <title>Genomic and transcriptomic analysis of the endophytic fungus Pestalotiopsis fici reveals its lifestyle and high potential for synthesis of natural products.</title>
        <authorList>
            <person name="Wang X."/>
            <person name="Zhang X."/>
            <person name="Liu L."/>
            <person name="Xiang M."/>
            <person name="Wang W."/>
            <person name="Sun X."/>
            <person name="Che Y."/>
            <person name="Guo L."/>
            <person name="Liu G."/>
            <person name="Guo L."/>
            <person name="Wang C."/>
            <person name="Yin W.B."/>
            <person name="Stadler M."/>
            <person name="Zhang X."/>
            <person name="Liu X."/>
        </authorList>
    </citation>
    <scope>NUCLEOTIDE SEQUENCE [LARGE SCALE GENOMIC DNA]</scope>
    <source>
        <strain evidence="2">W106-1 / CGMCC3.15140</strain>
    </source>
</reference>
<accession>W3WMB1</accession>
<dbReference type="Proteomes" id="UP000030651">
    <property type="component" value="Unassembled WGS sequence"/>
</dbReference>
<evidence type="ECO:0000313" key="2">
    <source>
        <dbReference type="Proteomes" id="UP000030651"/>
    </source>
</evidence>
<name>W3WMB1_PESFW</name>
<dbReference type="EMBL" id="KI912119">
    <property type="protein sequence ID" value="ETS75060.1"/>
    <property type="molecule type" value="Genomic_DNA"/>
</dbReference>
<dbReference type="AlphaFoldDB" id="W3WMB1"/>
<dbReference type="KEGG" id="pfy:PFICI_13544"/>
<sequence length="133" mass="15280">MAGMEEQGHDRFRFTEVYRPMFAKMVFHDPDTCLTVIKAFSNASHFNMDIWRCDRDGRPNIADALSMHSRGADALIKVLGFDCYRNGGEFFYLAIAAPKYLCDRALKELEDEIDVENRITLETADFSGQRTIE</sequence>
<evidence type="ECO:0000313" key="1">
    <source>
        <dbReference type="EMBL" id="ETS75060.1"/>
    </source>
</evidence>
<dbReference type="GeneID" id="19278557"/>
<proteinExistence type="predicted"/>
<keyword evidence="2" id="KW-1185">Reference proteome</keyword>
<dbReference type="HOGENOM" id="CLU_1907394_0_0_1"/>
<dbReference type="RefSeq" id="XP_007840316.1">
    <property type="nucleotide sequence ID" value="XM_007842125.1"/>
</dbReference>
<organism evidence="1 2">
    <name type="scientific">Pestalotiopsis fici (strain W106-1 / CGMCC3.15140)</name>
    <dbReference type="NCBI Taxonomy" id="1229662"/>
    <lineage>
        <taxon>Eukaryota</taxon>
        <taxon>Fungi</taxon>
        <taxon>Dikarya</taxon>
        <taxon>Ascomycota</taxon>
        <taxon>Pezizomycotina</taxon>
        <taxon>Sordariomycetes</taxon>
        <taxon>Xylariomycetidae</taxon>
        <taxon>Amphisphaeriales</taxon>
        <taxon>Sporocadaceae</taxon>
        <taxon>Pestalotiopsis</taxon>
    </lineage>
</organism>
<dbReference type="InParanoid" id="W3WMB1"/>
<protein>
    <submittedName>
        <fullName evidence="1">Uncharacterized protein</fullName>
    </submittedName>
</protein>